<evidence type="ECO:0000313" key="3">
    <source>
        <dbReference type="EMBL" id="MBX7481077.1"/>
    </source>
</evidence>
<dbReference type="Pfam" id="PF07811">
    <property type="entry name" value="TadE"/>
    <property type="match status" value="1"/>
</dbReference>
<sequence length="201" mass="21911">MTGLFKRLRKDERGAALVEFAFVLTPLMLFILGGLDLGYQAYLRAAVQGALNDVARTGSLESPTFTCTSGTVEEKIACAIKARSDVLARNATYQITTRSFYDFGSIGKSEKLVTDHNLNGTYDPGDCFVDLNENGAFNTSAGRTTIGGADDVVFYEVNVSMPRLFPIHRFIDMSPNYAIKATSAVRNQPYAVQKTPPTVCV</sequence>
<feature type="domain" description="TadE-like" evidence="2">
    <location>
        <begin position="14"/>
        <end position="56"/>
    </location>
</feature>
<dbReference type="EMBL" id="JAIGNO010000001">
    <property type="protein sequence ID" value="MBX7481077.1"/>
    <property type="molecule type" value="Genomic_DNA"/>
</dbReference>
<comment type="caution">
    <text evidence="3">The sequence shown here is derived from an EMBL/GenBank/DDBJ whole genome shotgun (WGS) entry which is preliminary data.</text>
</comment>
<organism evidence="3 4">
    <name type="scientific">Qipengyuania qiaonensis</name>
    <dbReference type="NCBI Taxonomy" id="2867240"/>
    <lineage>
        <taxon>Bacteria</taxon>
        <taxon>Pseudomonadati</taxon>
        <taxon>Pseudomonadota</taxon>
        <taxon>Alphaproteobacteria</taxon>
        <taxon>Sphingomonadales</taxon>
        <taxon>Erythrobacteraceae</taxon>
        <taxon>Qipengyuania</taxon>
    </lineage>
</organism>
<name>A0ABS7J7W9_9SPHN</name>
<dbReference type="Proteomes" id="UP000755104">
    <property type="component" value="Unassembled WGS sequence"/>
</dbReference>
<dbReference type="RefSeq" id="WP_221554960.1">
    <property type="nucleotide sequence ID" value="NZ_JAIGNO010000001.1"/>
</dbReference>
<dbReference type="InterPro" id="IPR012495">
    <property type="entry name" value="TadE-like_dom"/>
</dbReference>
<accession>A0ABS7J7W9</accession>
<protein>
    <submittedName>
        <fullName evidence="3">Pilus assembly protein</fullName>
    </submittedName>
</protein>
<evidence type="ECO:0000256" key="1">
    <source>
        <dbReference type="SAM" id="Phobius"/>
    </source>
</evidence>
<keyword evidence="1" id="KW-1133">Transmembrane helix</keyword>
<keyword evidence="1" id="KW-0812">Transmembrane</keyword>
<reference evidence="3 4" key="1">
    <citation type="submission" date="2021-08" db="EMBL/GenBank/DDBJ databases">
        <title>Comparative Genomics Analysis of the Genus Qipengyuania Reveals Extensive Genetic Diversity and Metabolic Versatility, Including the Description of Fifteen Novel Species.</title>
        <authorList>
            <person name="Liu Y."/>
        </authorList>
    </citation>
    <scope>NUCLEOTIDE SEQUENCE [LARGE SCALE GENOMIC DNA]</scope>
    <source>
        <strain evidence="3 4">6D47A</strain>
    </source>
</reference>
<evidence type="ECO:0000259" key="2">
    <source>
        <dbReference type="Pfam" id="PF07811"/>
    </source>
</evidence>
<gene>
    <name evidence="3" type="ORF">K3174_00930</name>
</gene>
<evidence type="ECO:0000313" key="4">
    <source>
        <dbReference type="Proteomes" id="UP000755104"/>
    </source>
</evidence>
<keyword evidence="1" id="KW-0472">Membrane</keyword>
<proteinExistence type="predicted"/>
<keyword evidence="4" id="KW-1185">Reference proteome</keyword>
<feature type="transmembrane region" description="Helical" evidence="1">
    <location>
        <begin position="16"/>
        <end position="35"/>
    </location>
</feature>